<dbReference type="EMBL" id="CP086720">
    <property type="protein sequence ID" value="WOO85754.1"/>
    <property type="molecule type" value="Genomic_DNA"/>
</dbReference>
<dbReference type="Proteomes" id="UP000827549">
    <property type="component" value="Chromosome 7"/>
</dbReference>
<dbReference type="GeneID" id="87812404"/>
<name>A0AAF1BRC7_9TREE</name>
<feature type="compositionally biased region" description="Acidic residues" evidence="1">
    <location>
        <begin position="78"/>
        <end position="87"/>
    </location>
</feature>
<protein>
    <submittedName>
        <fullName evidence="2">Uncharacterized protein</fullName>
    </submittedName>
</protein>
<feature type="region of interest" description="Disordered" evidence="1">
    <location>
        <begin position="1"/>
        <end position="26"/>
    </location>
</feature>
<proteinExistence type="predicted"/>
<evidence type="ECO:0000313" key="3">
    <source>
        <dbReference type="Proteomes" id="UP000827549"/>
    </source>
</evidence>
<sequence length="718" mass="77720">MSSSSTIPKPKPPRIGDPSPAFHSHANSLLPLPRALRQNRSFAQLARLIGLTSDAKAPSDSDSEDGDESDSGHVRDDTVDDADDDGDDTHSDTALIAHQPSLAAKYYATAALPPYASPTACLALGNLLVRGSSLAQPDPEASPPPSRKSSIDDSQSPPSSSWFTSLFRSTASAPTSPVERPAMPRLVSQGWGIPTDGKRAVRDVEGSGKAGGWLVLGLGWIIESERHIVRSEPKFKDQDSTDDEDDVLVVDFKGKRRAAAPEAVEPRSHAVAASSHSSTTADSFVIHTPHGDDSPSNKIKLLYELLLPLLHLYRHGHIQRHDPVFLPPITPAQLPWALKPHGDSQKGRNAWHLGRAVTEKLLELPLLKSTSDFSKETLMKRNAVLLMAHYIRGLTSSPLAAEQSFKAVIRQGPSGMEVADDLIHQAYRRLNIVLKATGGSPIPQAELDAYPFPLDRASPVKHRRKHSQTSIFSFADSTIHSSRMLLTPCKSTASLASLSREPPVIDHAQETPRALSQLRQVQRSQDRIVLAQARKTSSNGAWWPSLNQWSMSPPSANVSPPSPVSEGSPVPERGPIPAPLSIRRSKETDSRPLRAVASSPQLGAHRMPSPPSTRRLPFEPDQPVAAIDPELAALELASALTKHVTCSVCNASGVNFPNCRKCGLTFCSRKCRIDEKGAGNGKRHICGAWESRRLLTVPESPSHPRHDLSSSKPTVPVH</sequence>
<feature type="region of interest" description="Disordered" evidence="1">
    <location>
        <begin position="51"/>
        <end position="92"/>
    </location>
</feature>
<organism evidence="2 3">
    <name type="scientific">Vanrija pseudolonga</name>
    <dbReference type="NCBI Taxonomy" id="143232"/>
    <lineage>
        <taxon>Eukaryota</taxon>
        <taxon>Fungi</taxon>
        <taxon>Dikarya</taxon>
        <taxon>Basidiomycota</taxon>
        <taxon>Agaricomycotina</taxon>
        <taxon>Tremellomycetes</taxon>
        <taxon>Trichosporonales</taxon>
        <taxon>Trichosporonaceae</taxon>
        <taxon>Vanrija</taxon>
    </lineage>
</organism>
<keyword evidence="3" id="KW-1185">Reference proteome</keyword>
<feature type="region of interest" description="Disordered" evidence="1">
    <location>
        <begin position="552"/>
        <end position="614"/>
    </location>
</feature>
<dbReference type="RefSeq" id="XP_062631780.1">
    <property type="nucleotide sequence ID" value="XM_062775796.1"/>
</dbReference>
<evidence type="ECO:0000313" key="2">
    <source>
        <dbReference type="EMBL" id="WOO85754.1"/>
    </source>
</evidence>
<feature type="region of interest" description="Disordered" evidence="1">
    <location>
        <begin position="697"/>
        <end position="718"/>
    </location>
</feature>
<accession>A0AAF1BRC7</accession>
<feature type="compositionally biased region" description="Low complexity" evidence="1">
    <location>
        <begin position="152"/>
        <end position="161"/>
    </location>
</feature>
<reference evidence="2" key="1">
    <citation type="submission" date="2023-10" db="EMBL/GenBank/DDBJ databases">
        <authorList>
            <person name="Noh H."/>
        </authorList>
    </citation>
    <scope>NUCLEOTIDE SEQUENCE</scope>
    <source>
        <strain evidence="2">DUCC4014</strain>
    </source>
</reference>
<feature type="compositionally biased region" description="Low complexity" evidence="1">
    <location>
        <begin position="552"/>
        <end position="571"/>
    </location>
</feature>
<feature type="region of interest" description="Disordered" evidence="1">
    <location>
        <begin position="134"/>
        <end position="199"/>
    </location>
</feature>
<gene>
    <name evidence="2" type="primary">ura7</name>
    <name evidence="2" type="ORF">LOC62_07G009241</name>
</gene>
<evidence type="ECO:0000256" key="1">
    <source>
        <dbReference type="SAM" id="MobiDB-lite"/>
    </source>
</evidence>
<feature type="compositionally biased region" description="Polar residues" evidence="1">
    <location>
        <begin position="162"/>
        <end position="175"/>
    </location>
</feature>
<dbReference type="AlphaFoldDB" id="A0AAF1BRC7"/>